<feature type="region of interest" description="Disordered" evidence="2">
    <location>
        <begin position="474"/>
        <end position="556"/>
    </location>
</feature>
<feature type="compositionally biased region" description="Polar residues" evidence="2">
    <location>
        <begin position="1"/>
        <end position="10"/>
    </location>
</feature>
<organism evidence="3 4">
    <name type="scientific">Phytophthora oleae</name>
    <dbReference type="NCBI Taxonomy" id="2107226"/>
    <lineage>
        <taxon>Eukaryota</taxon>
        <taxon>Sar</taxon>
        <taxon>Stramenopiles</taxon>
        <taxon>Oomycota</taxon>
        <taxon>Peronosporomycetes</taxon>
        <taxon>Peronosporales</taxon>
        <taxon>Peronosporaceae</taxon>
        <taxon>Phytophthora</taxon>
    </lineage>
</organism>
<feature type="compositionally biased region" description="Low complexity" evidence="2">
    <location>
        <begin position="534"/>
        <end position="549"/>
    </location>
</feature>
<feature type="compositionally biased region" description="Polar residues" evidence="2">
    <location>
        <begin position="162"/>
        <end position="172"/>
    </location>
</feature>
<feature type="compositionally biased region" description="Acidic residues" evidence="2">
    <location>
        <begin position="1661"/>
        <end position="1670"/>
    </location>
</feature>
<feature type="compositionally biased region" description="Basic and acidic residues" evidence="2">
    <location>
        <begin position="791"/>
        <end position="805"/>
    </location>
</feature>
<name>A0ABD3EQS0_9STRA</name>
<feature type="region of interest" description="Disordered" evidence="2">
    <location>
        <begin position="1596"/>
        <end position="1624"/>
    </location>
</feature>
<feature type="compositionally biased region" description="Polar residues" evidence="2">
    <location>
        <begin position="71"/>
        <end position="86"/>
    </location>
</feature>
<feature type="region of interest" description="Disordered" evidence="2">
    <location>
        <begin position="1503"/>
        <end position="1532"/>
    </location>
</feature>
<evidence type="ECO:0000313" key="4">
    <source>
        <dbReference type="Proteomes" id="UP001632037"/>
    </source>
</evidence>
<proteinExistence type="predicted"/>
<evidence type="ECO:0000256" key="1">
    <source>
        <dbReference type="SAM" id="Coils"/>
    </source>
</evidence>
<feature type="region of interest" description="Disordered" evidence="2">
    <location>
        <begin position="581"/>
        <end position="657"/>
    </location>
</feature>
<dbReference type="PANTHER" id="PTHR48125:SF12">
    <property type="entry name" value="AT HOOK TRANSCRIPTION FACTOR FAMILY-RELATED"/>
    <property type="match status" value="1"/>
</dbReference>
<feature type="compositionally biased region" description="Basic and acidic residues" evidence="2">
    <location>
        <begin position="755"/>
        <end position="778"/>
    </location>
</feature>
<keyword evidence="4" id="KW-1185">Reference proteome</keyword>
<feature type="compositionally biased region" description="Low complexity" evidence="2">
    <location>
        <begin position="1039"/>
        <end position="1048"/>
    </location>
</feature>
<dbReference type="Gene3D" id="1.25.10.10">
    <property type="entry name" value="Leucine-rich Repeat Variant"/>
    <property type="match status" value="1"/>
</dbReference>
<dbReference type="InterPro" id="IPR016024">
    <property type="entry name" value="ARM-type_fold"/>
</dbReference>
<dbReference type="EMBL" id="JBIMZQ010000079">
    <property type="protein sequence ID" value="KAL3656549.1"/>
    <property type="molecule type" value="Genomic_DNA"/>
</dbReference>
<feature type="compositionally biased region" description="Low complexity" evidence="2">
    <location>
        <begin position="126"/>
        <end position="137"/>
    </location>
</feature>
<feature type="region of interest" description="Disordered" evidence="2">
    <location>
        <begin position="671"/>
        <end position="700"/>
    </location>
</feature>
<feature type="compositionally biased region" description="Basic and acidic residues" evidence="2">
    <location>
        <begin position="1168"/>
        <end position="1194"/>
    </location>
</feature>
<protein>
    <recommendedName>
        <fullName evidence="5">Tudor domain-containing protein</fullName>
    </recommendedName>
</protein>
<feature type="compositionally biased region" description="Basic and acidic residues" evidence="2">
    <location>
        <begin position="507"/>
        <end position="524"/>
    </location>
</feature>
<feature type="region of interest" description="Disordered" evidence="2">
    <location>
        <begin position="1153"/>
        <end position="1229"/>
    </location>
</feature>
<feature type="region of interest" description="Disordered" evidence="2">
    <location>
        <begin position="2086"/>
        <end position="2111"/>
    </location>
</feature>
<gene>
    <name evidence="3" type="ORF">V7S43_018627</name>
</gene>
<evidence type="ECO:0000313" key="3">
    <source>
        <dbReference type="EMBL" id="KAL3656549.1"/>
    </source>
</evidence>
<feature type="compositionally biased region" description="Polar residues" evidence="2">
    <location>
        <begin position="2090"/>
        <end position="2101"/>
    </location>
</feature>
<dbReference type="PANTHER" id="PTHR48125">
    <property type="entry name" value="LP07818P1"/>
    <property type="match status" value="1"/>
</dbReference>
<feature type="compositionally biased region" description="Basic and acidic residues" evidence="2">
    <location>
        <begin position="1596"/>
        <end position="1617"/>
    </location>
</feature>
<feature type="compositionally biased region" description="Basic and acidic residues" evidence="2">
    <location>
        <begin position="50"/>
        <end position="70"/>
    </location>
</feature>
<reference evidence="3 4" key="1">
    <citation type="submission" date="2024-09" db="EMBL/GenBank/DDBJ databases">
        <title>Genome sequencing and assembly of Phytophthora oleae, isolate VK10A, causative agent of rot of olive drupes.</title>
        <authorList>
            <person name="Conti Taguali S."/>
            <person name="Riolo M."/>
            <person name="La Spada F."/>
            <person name="Cacciola S.O."/>
            <person name="Dionisio G."/>
        </authorList>
    </citation>
    <scope>NUCLEOTIDE SEQUENCE [LARGE SCALE GENOMIC DNA]</scope>
    <source>
        <strain evidence="3 4">VK10A</strain>
    </source>
</reference>
<feature type="region of interest" description="Disordered" evidence="2">
    <location>
        <begin position="1818"/>
        <end position="1840"/>
    </location>
</feature>
<feature type="region of interest" description="Disordered" evidence="2">
    <location>
        <begin position="1657"/>
        <end position="1681"/>
    </location>
</feature>
<feature type="compositionally biased region" description="Basic and acidic residues" evidence="2">
    <location>
        <begin position="1021"/>
        <end position="1034"/>
    </location>
</feature>
<feature type="coiled-coil region" evidence="1">
    <location>
        <begin position="816"/>
        <end position="843"/>
    </location>
</feature>
<dbReference type="SUPFAM" id="SSF48371">
    <property type="entry name" value="ARM repeat"/>
    <property type="match status" value="1"/>
</dbReference>
<feature type="compositionally biased region" description="Basic and acidic residues" evidence="2">
    <location>
        <begin position="1201"/>
        <end position="1224"/>
    </location>
</feature>
<feature type="non-terminal residue" evidence="3">
    <location>
        <position position="2268"/>
    </location>
</feature>
<keyword evidence="1" id="KW-0175">Coiled coil</keyword>
<evidence type="ECO:0000256" key="2">
    <source>
        <dbReference type="SAM" id="MobiDB-lite"/>
    </source>
</evidence>
<feature type="region of interest" description="Disordered" evidence="2">
    <location>
        <begin position="1"/>
        <end position="32"/>
    </location>
</feature>
<feature type="region of interest" description="Disordered" evidence="2">
    <location>
        <begin position="1014"/>
        <end position="1073"/>
    </location>
</feature>
<dbReference type="InterPro" id="IPR011989">
    <property type="entry name" value="ARM-like"/>
</dbReference>
<feature type="region of interest" description="Disordered" evidence="2">
    <location>
        <begin position="746"/>
        <end position="814"/>
    </location>
</feature>
<evidence type="ECO:0008006" key="5">
    <source>
        <dbReference type="Google" id="ProtNLM"/>
    </source>
</evidence>
<feature type="compositionally biased region" description="Low complexity" evidence="2">
    <location>
        <begin position="887"/>
        <end position="903"/>
    </location>
</feature>
<feature type="compositionally biased region" description="Acidic residues" evidence="2">
    <location>
        <begin position="2102"/>
        <end position="2111"/>
    </location>
</feature>
<accession>A0ABD3EQS0</accession>
<feature type="compositionally biased region" description="Polar residues" evidence="2">
    <location>
        <begin position="481"/>
        <end position="490"/>
    </location>
</feature>
<comment type="caution">
    <text evidence="3">The sequence shown here is derived from an EMBL/GenBank/DDBJ whole genome shotgun (WGS) entry which is preliminary data.</text>
</comment>
<feature type="region of interest" description="Disordered" evidence="2">
    <location>
        <begin position="50"/>
        <end position="185"/>
    </location>
</feature>
<dbReference type="Proteomes" id="UP001632037">
    <property type="component" value="Unassembled WGS sequence"/>
</dbReference>
<feature type="compositionally biased region" description="Basic and acidic residues" evidence="2">
    <location>
        <begin position="592"/>
        <end position="604"/>
    </location>
</feature>
<sequence>MRPSSSQQLSVGDYVAVKPKPSDSGGVKKLGRVQRLRSSGTVDVFYADGRVEERVGRDRLLPPRSPDSKTPRSSKNAAPKTSTRPNRSPAAKRESTRPRTSRQVQDDEYEEKAPAPSAEGQRMFVAPATASTATQRARTADSRNTATSKKRQPADASAHTARGSQKQPVTSSRRQRDLSDSVAQTQKQVTEVMETIAAADADAVAVKNSLSLLLRVIRSAPQITAECILEQNGEVLLLDTIQAHSSHAVLLCYGCVLMRKLCHLSLESAELFLQHAIIPTVAQALLSFPEDAILQASACGCLAVLAQTSDVSKNEMLAMDDPSVLGLVLASLESHREYSNLTRQVQIYACEVLTELSDYGGPSTVASVIAHDPRRKTESPIELAVSLTRQGVDREDKKVTCSFCSLLLCLASNSSAVAESLRELGAIADISVVMAKYPVDEGIIRFSAAALREIAETSLSHSPSKTVHEKARVILDEDLSPQPSRSSTPALPTRRERSPGPGASSSRSRDTSPRATGRRSDTGRKSTGRRRPKSPTTRPTTSSGVPVSGGSFGQLSHALGDAPSASFFTSPVKLLDDVRTATSRASRLPPPRSRDEHIQRAGDIKRRKNGNGQRDRLLMQTYGNSPLGSKAQRSDAFGLTDREFSRESSSSRFSPLKNNYLGTEDVTFVIPPPLSSSQSQELPITSRGTKTPTRPHSARLTPLVNERVKISSANPTSSAGEDAWSIETSMSTGSLRPQTAIVVTKLSDSTSGWDRPSDRGHRRKDREDSRELDRDRGRQSRSSSLDEEDDAASKERYDEASREPPARSNASDMTDMDQSMAELREFAQQLLKEEARISSLLAQTGSKSPGLNRMSFSDKLHKMIEIAESSMYERSLAMASHTGGDSTTRTPPTAATEALTTGPSNELAKQATRKTQPVADSKTTASDAQSAPKMLSSGYKKSRASAVGQKKQQKVSAKPGAVSPRGDRKVLSKLDLNVRTPSIPFLEPLQLEPEQAPAKQDTALFLQLESSVGALSGAEDSPQKKEKDKDHLYEESIQEEIPVVVEVPRQVEEKEDEPVPEHIDANHEDSDYHDLDAVPAVPTLHDLVEEVPIVEEIGVSSPWKDEKETKEITADGTQLVLDAQDEAYEEGEHMFEPDDSFVEVAVALDRDHIEKPDAAIDQASSSDSEEKKMEFEPVVRDSKSEERVVVEETGSRLSDGSSHEDIRDRKSEEDEIDSEQKATEAEGDDFEFIELPEPSQEDPLVSLDWTVARDACHEITSQGIVAALAGINAMGGVYVLVPPSELTPSLGNNETAVSTQLTTEADSEVTGHAPPVAASESVVLNALQNVVDSLTPSTVLAQDILSATIGQLTGDSFQSPDEDMANEVGRIVASRIAESLSNTVEQLRALPPDGAEGAAFAQRLNELVAVAVEAVAQRIRAEGDAVTPPATEQLPPVTIPPLDLLPQSADNNVNAEQWSDRSDTTRTDEGHVSVQMAKAIQDSVNGIIALSLVSMVQQFELSTQQDQGPEVGEEVAPTKQVGDQKDTSGDDDVLSAKKASVAVGNYVNGMIALSVQSSAERAFENRNHADALSELTVMSVNLQDLPRFQDVVLESERAKTDTKQSRRSDTEPVESGRTENNAEEELPVQTIIAISRTIDGIIALSLEKTVKQLCSVHPESVNDDDNEDSDNPPQFDGEDAAMAAPNNAEPVVSDDASAAIRRNISAIVAVSLEAVLQRLQEADEKLVGHRSSADEGQTSALPTERCEAGLPALDVYDQENGMDSSTVIKDTHGQDVWDRDNNDTPELQELPVAMAVSIQRSVNAILMQALENVITDLSRESDVQGEEEPTARPSASDAYYDQHHVDSVPYDHATAMTAIETFDQLHLPEDDDNQVSNRDSEGVSIQMVIAVRWTVSGMIALAVENVVTGIVSHTSLEDTVETSAEELGIVGEQKEDEEVEGSSDDGIAQEISSGMATAIRQTVDGIIERTAENVLAQLSSHTVKELVSQMVESTALSMEGPAEDPVAVAPDEEEPATLPIQMSLAIRQAVNGLIGVSLQAALADVTGKTPAQLSPEAGFDDESVVGNDMVEPAPLSLVSIPPLNLPFAQTHGQTSSRQLDPSDQDDGEDSEGVSVMAAIAVSRTVTAVIAAGVEKILDTMISVGTSLAAGNDVTAGSLLLGELGDDSAPAKASEDDEGADKLEQIKNEPANYHDIGDVLVKDEGDYEESLTPTMSVAVALSVKAMLMQAVDNVSQRVDLPREYKNDTQFVKKEVLEATLLEEITDQPG</sequence>
<feature type="region of interest" description="Disordered" evidence="2">
    <location>
        <begin position="880"/>
        <end position="968"/>
    </location>
</feature>
<feature type="compositionally biased region" description="Basic and acidic residues" evidence="2">
    <location>
        <begin position="1049"/>
        <end position="1073"/>
    </location>
</feature>